<evidence type="ECO:0000256" key="5">
    <source>
        <dbReference type="ARBA" id="ARBA00024934"/>
    </source>
</evidence>
<dbReference type="GO" id="GO:0030694">
    <property type="term" value="C:bacterial-type flagellum basal body, rod"/>
    <property type="evidence" value="ECO:0007669"/>
    <property type="project" value="InterPro"/>
</dbReference>
<proteinExistence type="inferred from homology"/>
<evidence type="ECO:0000313" key="7">
    <source>
        <dbReference type="EMBL" id="THG29668.1"/>
    </source>
</evidence>
<dbReference type="EMBL" id="SSSM01000005">
    <property type="protein sequence ID" value="THG29668.1"/>
    <property type="molecule type" value="Genomic_DNA"/>
</dbReference>
<keyword evidence="7" id="KW-0969">Cilium</keyword>
<reference evidence="7 8" key="1">
    <citation type="submission" date="2019-04" db="EMBL/GenBank/DDBJ databases">
        <authorList>
            <person name="Jiang L."/>
        </authorList>
    </citation>
    <scope>NUCLEOTIDE SEQUENCE [LARGE SCALE GENOMIC DNA]</scope>
    <source>
        <strain evidence="7 8">YIM 131853</strain>
    </source>
</reference>
<dbReference type="InterPro" id="IPR006300">
    <property type="entry name" value="FlgB"/>
</dbReference>
<dbReference type="PIRSF" id="PIRSF002889">
    <property type="entry name" value="Rod_FlgB"/>
    <property type="match status" value="1"/>
</dbReference>
<sequence>MFDSVTMKALNVALDGLAERQRVTAQNVANVNTPHYLAKKVSFESALAKSVAAGDGTAKLTNSYSLDETKLNGNNVNLDTETLTNVETVLRYQFASRAVDHEFSMVRTALRTS</sequence>
<dbReference type="OrthoDB" id="9788334at2"/>
<name>A0A4S4FHZ8_9MICO</name>
<keyword evidence="8" id="KW-1185">Reference proteome</keyword>
<comment type="subunit">
    <text evidence="6">The basal body constitutes a major portion of the flagellar organelle and consists of a number of rings mounted on a central rod.</text>
</comment>
<evidence type="ECO:0000256" key="4">
    <source>
        <dbReference type="ARBA" id="ARBA00023143"/>
    </source>
</evidence>
<comment type="similarity">
    <text evidence="2 6">Belongs to the flagella basal body rod proteins family.</text>
</comment>
<keyword evidence="4 6" id="KW-0975">Bacterial flagellum</keyword>
<evidence type="ECO:0000256" key="3">
    <source>
        <dbReference type="ARBA" id="ARBA00014376"/>
    </source>
</evidence>
<dbReference type="GO" id="GO:0071973">
    <property type="term" value="P:bacterial-type flagellum-dependent cell motility"/>
    <property type="evidence" value="ECO:0007669"/>
    <property type="project" value="InterPro"/>
</dbReference>
<dbReference type="AlphaFoldDB" id="A0A4S4FHZ8"/>
<accession>A0A4S4FHZ8</accession>
<protein>
    <recommendedName>
        <fullName evidence="3 6">Flagellar basal body rod protein FlgB</fullName>
    </recommendedName>
</protein>
<dbReference type="RefSeq" id="WP_136427997.1">
    <property type="nucleotide sequence ID" value="NZ_SSSM01000005.1"/>
</dbReference>
<comment type="subcellular location">
    <subcellularLocation>
        <location evidence="1 6">Bacterial flagellum basal body</location>
    </subcellularLocation>
</comment>
<keyword evidence="7" id="KW-0966">Cell projection</keyword>
<evidence type="ECO:0000313" key="8">
    <source>
        <dbReference type="Proteomes" id="UP000309133"/>
    </source>
</evidence>
<organism evidence="7 8">
    <name type="scientific">Naasia lichenicola</name>
    <dbReference type="NCBI Taxonomy" id="2565933"/>
    <lineage>
        <taxon>Bacteria</taxon>
        <taxon>Bacillati</taxon>
        <taxon>Actinomycetota</taxon>
        <taxon>Actinomycetes</taxon>
        <taxon>Micrococcales</taxon>
        <taxon>Microbacteriaceae</taxon>
        <taxon>Naasia</taxon>
    </lineage>
</organism>
<evidence type="ECO:0000256" key="6">
    <source>
        <dbReference type="PIRNR" id="PIRNR002889"/>
    </source>
</evidence>
<evidence type="ECO:0000256" key="1">
    <source>
        <dbReference type="ARBA" id="ARBA00004117"/>
    </source>
</evidence>
<comment type="function">
    <text evidence="5 6">Structural component of flagellum, the bacterial motility apparatus. Part of the rod structure of flagellar basal body.</text>
</comment>
<dbReference type="Proteomes" id="UP000309133">
    <property type="component" value="Unassembled WGS sequence"/>
</dbReference>
<gene>
    <name evidence="7" type="ORF">E6C64_13445</name>
</gene>
<comment type="caution">
    <text evidence="7">The sequence shown here is derived from an EMBL/GenBank/DDBJ whole genome shotgun (WGS) entry which is preliminary data.</text>
</comment>
<evidence type="ECO:0000256" key="2">
    <source>
        <dbReference type="ARBA" id="ARBA00009677"/>
    </source>
</evidence>
<keyword evidence="7" id="KW-0282">Flagellum</keyword>